<sequence length="298" mass="34687">MDRAGKRRMSTLFSKSTSLRKGVKITDQEFVDLRDFIYDKSGIYVDEKRKYLFESRFSRRLGQLGLTSFSDYVKYLKVDRGQELQRVFELVTTNETSFCRDTKQLDSFRDNLLREILDRQRKAGRLELNIWSAGCSSGEEPYTLVFLLLETLKAEIARWKISITAVDLSEEMIDKARAGIYSEYAFKTTPDEIRKRYFKPVEGGWELDPRIRKLVNFQPLNLNDALAVKRVPRSHIVFCRNVIIYFDDAMKRKVVQAFYDNLLPGGYLLVGHSESLHKISQSFRPVLNAGAIAYKKEE</sequence>
<accession>F0JHT9</accession>
<evidence type="ECO:0000256" key="4">
    <source>
        <dbReference type="ARBA" id="ARBA00022679"/>
    </source>
</evidence>
<keyword evidence="4 7" id="KW-0808">Transferase</keyword>
<evidence type="ECO:0000259" key="6">
    <source>
        <dbReference type="PROSITE" id="PS50123"/>
    </source>
</evidence>
<dbReference type="InterPro" id="IPR022642">
    <property type="entry name" value="CheR_C"/>
</dbReference>
<dbReference type="Gene3D" id="3.40.50.150">
    <property type="entry name" value="Vaccinia Virus protein VP39"/>
    <property type="match status" value="1"/>
</dbReference>
<dbReference type="EMBL" id="CP003220">
    <property type="protein sequence ID" value="EGB15325.1"/>
    <property type="molecule type" value="Genomic_DNA"/>
</dbReference>
<dbReference type="PROSITE" id="PS50123">
    <property type="entry name" value="CHER"/>
    <property type="match status" value="1"/>
</dbReference>
<dbReference type="HOGENOM" id="CLU_025854_0_1_7"/>
<dbReference type="SUPFAM" id="SSF47757">
    <property type="entry name" value="Chemotaxis receptor methyltransferase CheR, N-terminal domain"/>
    <property type="match status" value="1"/>
</dbReference>
<dbReference type="PRINTS" id="PR00996">
    <property type="entry name" value="CHERMTFRASE"/>
</dbReference>
<proteinExistence type="predicted"/>
<reference evidence="7 8" key="1">
    <citation type="journal article" date="2011" name="J. Bacteriol.">
        <title>Genome sequence of the mercury-methylating strain Desulfovibrio desulfuricans ND132.</title>
        <authorList>
            <person name="Brown S.D."/>
            <person name="Gilmour C.C."/>
            <person name="Kucken A.M."/>
            <person name="Wall J.D."/>
            <person name="Elias D.A."/>
            <person name="Brandt C.C."/>
            <person name="Podar M."/>
            <person name="Chertkov O."/>
            <person name="Held B."/>
            <person name="Bruce D.C."/>
            <person name="Detter J.C."/>
            <person name="Tapia R."/>
            <person name="Han C.S."/>
            <person name="Goodwin L.A."/>
            <person name="Cheng J.F."/>
            <person name="Pitluck S."/>
            <person name="Woyke T."/>
            <person name="Mikhailova N."/>
            <person name="Ivanova N.N."/>
            <person name="Han J."/>
            <person name="Lucas S."/>
            <person name="Lapidus A.L."/>
            <person name="Land M.L."/>
            <person name="Hauser L.J."/>
            <person name="Palumbo A.V."/>
        </authorList>
    </citation>
    <scope>NUCLEOTIDE SEQUENCE [LARGE SCALE GENOMIC DNA]</scope>
    <source>
        <strain evidence="7 8">ND132</strain>
    </source>
</reference>
<keyword evidence="5" id="KW-0949">S-adenosyl-L-methionine</keyword>
<evidence type="ECO:0000256" key="2">
    <source>
        <dbReference type="ARBA" id="ARBA00012534"/>
    </source>
</evidence>
<dbReference type="STRING" id="641491.DND132_2120"/>
<keyword evidence="8" id="KW-1185">Reference proteome</keyword>
<dbReference type="Pfam" id="PF01739">
    <property type="entry name" value="CheR"/>
    <property type="match status" value="1"/>
</dbReference>
<evidence type="ECO:0000313" key="8">
    <source>
        <dbReference type="Proteomes" id="UP000007845"/>
    </source>
</evidence>
<dbReference type="InterPro" id="IPR036804">
    <property type="entry name" value="CheR_N_sf"/>
</dbReference>
<dbReference type="PANTHER" id="PTHR24422:SF10">
    <property type="entry name" value="CHEMOTAXIS PROTEIN METHYLTRANSFERASE 2"/>
    <property type="match status" value="1"/>
</dbReference>
<dbReference type="Gene3D" id="1.10.155.10">
    <property type="entry name" value="Chemotaxis receptor methyltransferase CheR, N-terminal domain"/>
    <property type="match status" value="1"/>
</dbReference>
<gene>
    <name evidence="7" type="ORF">DND132_2120</name>
</gene>
<dbReference type="eggNOG" id="COG1352">
    <property type="taxonomic scope" value="Bacteria"/>
</dbReference>
<dbReference type="EC" id="2.1.1.80" evidence="2"/>
<feature type="domain" description="CheR-type methyltransferase" evidence="6">
    <location>
        <begin position="18"/>
        <end position="298"/>
    </location>
</feature>
<organism evidence="7 8">
    <name type="scientific">Pseudodesulfovibrio mercurii</name>
    <dbReference type="NCBI Taxonomy" id="641491"/>
    <lineage>
        <taxon>Bacteria</taxon>
        <taxon>Pseudomonadati</taxon>
        <taxon>Thermodesulfobacteriota</taxon>
        <taxon>Desulfovibrionia</taxon>
        <taxon>Desulfovibrionales</taxon>
        <taxon>Desulfovibrionaceae</taxon>
    </lineage>
</organism>
<evidence type="ECO:0000256" key="1">
    <source>
        <dbReference type="ARBA" id="ARBA00001541"/>
    </source>
</evidence>
<comment type="catalytic activity">
    <reaction evidence="1">
        <text>L-glutamyl-[protein] + S-adenosyl-L-methionine = [protein]-L-glutamate 5-O-methyl ester + S-adenosyl-L-homocysteine</text>
        <dbReference type="Rhea" id="RHEA:24452"/>
        <dbReference type="Rhea" id="RHEA-COMP:10208"/>
        <dbReference type="Rhea" id="RHEA-COMP:10311"/>
        <dbReference type="ChEBI" id="CHEBI:29973"/>
        <dbReference type="ChEBI" id="CHEBI:57856"/>
        <dbReference type="ChEBI" id="CHEBI:59789"/>
        <dbReference type="ChEBI" id="CHEBI:82795"/>
        <dbReference type="EC" id="2.1.1.80"/>
    </reaction>
</comment>
<name>F0JHT9_9BACT</name>
<dbReference type="GO" id="GO:0008983">
    <property type="term" value="F:protein-glutamate O-methyltransferase activity"/>
    <property type="evidence" value="ECO:0007669"/>
    <property type="project" value="UniProtKB-EC"/>
</dbReference>
<dbReference type="PANTHER" id="PTHR24422">
    <property type="entry name" value="CHEMOTAXIS PROTEIN METHYLTRANSFERASE"/>
    <property type="match status" value="1"/>
</dbReference>
<dbReference type="PIRSF" id="PIRSF000410">
    <property type="entry name" value="CheR"/>
    <property type="match status" value="1"/>
</dbReference>
<dbReference type="SMR" id="F0JHT9"/>
<dbReference type="InterPro" id="IPR022641">
    <property type="entry name" value="CheR_N"/>
</dbReference>
<dbReference type="SUPFAM" id="SSF53335">
    <property type="entry name" value="S-adenosyl-L-methionine-dependent methyltransferases"/>
    <property type="match status" value="1"/>
</dbReference>
<evidence type="ECO:0000256" key="5">
    <source>
        <dbReference type="ARBA" id="ARBA00022691"/>
    </source>
</evidence>
<dbReference type="KEGG" id="ddn:DND132_2120"/>
<dbReference type="GO" id="GO:0032259">
    <property type="term" value="P:methylation"/>
    <property type="evidence" value="ECO:0007669"/>
    <property type="project" value="UniProtKB-KW"/>
</dbReference>
<dbReference type="InterPro" id="IPR026024">
    <property type="entry name" value="Chemotaxis_MeTrfase_CheR"/>
</dbReference>
<dbReference type="Proteomes" id="UP000007845">
    <property type="component" value="Chromosome"/>
</dbReference>
<dbReference type="Pfam" id="PF03705">
    <property type="entry name" value="CheR_N"/>
    <property type="match status" value="1"/>
</dbReference>
<dbReference type="SMART" id="SM00138">
    <property type="entry name" value="MeTrc"/>
    <property type="match status" value="1"/>
</dbReference>
<protein>
    <recommendedName>
        <fullName evidence="2">protein-glutamate O-methyltransferase</fullName>
        <ecNumber evidence="2">2.1.1.80</ecNumber>
    </recommendedName>
</protein>
<dbReference type="InterPro" id="IPR050903">
    <property type="entry name" value="Bact_Chemotaxis_MeTrfase"/>
</dbReference>
<evidence type="ECO:0000313" key="7">
    <source>
        <dbReference type="EMBL" id="EGB15325.1"/>
    </source>
</evidence>
<dbReference type="InterPro" id="IPR000780">
    <property type="entry name" value="CheR_MeTrfase"/>
</dbReference>
<keyword evidence="3 7" id="KW-0489">Methyltransferase</keyword>
<dbReference type="AlphaFoldDB" id="F0JHT9"/>
<dbReference type="InterPro" id="IPR029063">
    <property type="entry name" value="SAM-dependent_MTases_sf"/>
</dbReference>
<evidence type="ECO:0000256" key="3">
    <source>
        <dbReference type="ARBA" id="ARBA00022603"/>
    </source>
</evidence>